<evidence type="ECO:0000313" key="3">
    <source>
        <dbReference type="Proteomes" id="UP000241690"/>
    </source>
</evidence>
<feature type="non-terminal residue" evidence="2">
    <location>
        <position position="1"/>
    </location>
</feature>
<dbReference type="GeneID" id="36620042"/>
<proteinExistence type="predicted"/>
<gene>
    <name evidence="2" type="ORF">M431DRAFT_102764</name>
</gene>
<protein>
    <recommendedName>
        <fullName evidence="1">HAT C-terminal dimerisation domain-containing protein</fullName>
    </recommendedName>
</protein>
<sequence length="55" mass="6306">KSNYNRFPILSILAKRYLAIPATSATIESVFSISNNIIIKARNRLNFNLVSILYY</sequence>
<dbReference type="GO" id="GO:0046983">
    <property type="term" value="F:protein dimerization activity"/>
    <property type="evidence" value="ECO:0007669"/>
    <property type="project" value="InterPro"/>
</dbReference>
<dbReference type="InterPro" id="IPR008906">
    <property type="entry name" value="HATC_C_dom"/>
</dbReference>
<dbReference type="SUPFAM" id="SSF53098">
    <property type="entry name" value="Ribonuclease H-like"/>
    <property type="match status" value="1"/>
</dbReference>
<dbReference type="InterPro" id="IPR012337">
    <property type="entry name" value="RNaseH-like_sf"/>
</dbReference>
<evidence type="ECO:0000259" key="1">
    <source>
        <dbReference type="Pfam" id="PF05699"/>
    </source>
</evidence>
<dbReference type="AlphaFoldDB" id="A0A2T3ZR35"/>
<dbReference type="EMBL" id="KZ679910">
    <property type="protein sequence ID" value="PTB47264.1"/>
    <property type="molecule type" value="Genomic_DNA"/>
</dbReference>
<keyword evidence="3" id="KW-1185">Reference proteome</keyword>
<dbReference type="Proteomes" id="UP000241690">
    <property type="component" value="Unassembled WGS sequence"/>
</dbReference>
<dbReference type="RefSeq" id="XP_024766941.1">
    <property type="nucleotide sequence ID" value="XM_024911483.1"/>
</dbReference>
<dbReference type="Pfam" id="PF05699">
    <property type="entry name" value="Dimer_Tnp_hAT"/>
    <property type="match status" value="1"/>
</dbReference>
<feature type="domain" description="HAT C-terminal dimerisation" evidence="1">
    <location>
        <begin position="2"/>
        <end position="50"/>
    </location>
</feature>
<reference evidence="2 3" key="1">
    <citation type="submission" date="2016-07" db="EMBL/GenBank/DDBJ databases">
        <title>Multiple horizontal gene transfer events from other fungi enriched the ability of initially mycotrophic Trichoderma (Ascomycota) to feed on dead plant biomass.</title>
        <authorList>
            <consortium name="DOE Joint Genome Institute"/>
            <person name="Aerts A."/>
            <person name="Atanasova L."/>
            <person name="Chenthamara K."/>
            <person name="Zhang J."/>
            <person name="Grujic M."/>
            <person name="Henrissat B."/>
            <person name="Kuo A."/>
            <person name="Salamov A."/>
            <person name="Lipzen A."/>
            <person name="Labutti K."/>
            <person name="Barry K."/>
            <person name="Miao Y."/>
            <person name="Rahimi M.J."/>
            <person name="Shen Q."/>
            <person name="Grigoriev I.V."/>
            <person name="Kubicek C.P."/>
            <person name="Druzhinina I.S."/>
        </authorList>
    </citation>
    <scope>NUCLEOTIDE SEQUENCE [LARGE SCALE GENOMIC DNA]</scope>
    <source>
        <strain evidence="2 3">CBS 226.95</strain>
    </source>
</reference>
<evidence type="ECO:0000313" key="2">
    <source>
        <dbReference type="EMBL" id="PTB47264.1"/>
    </source>
</evidence>
<name>A0A2T3ZR35_TRIHA</name>
<organism evidence="2 3">
    <name type="scientific">Trichoderma harzianum CBS 226.95</name>
    <dbReference type="NCBI Taxonomy" id="983964"/>
    <lineage>
        <taxon>Eukaryota</taxon>
        <taxon>Fungi</taxon>
        <taxon>Dikarya</taxon>
        <taxon>Ascomycota</taxon>
        <taxon>Pezizomycotina</taxon>
        <taxon>Sordariomycetes</taxon>
        <taxon>Hypocreomycetidae</taxon>
        <taxon>Hypocreales</taxon>
        <taxon>Hypocreaceae</taxon>
        <taxon>Trichoderma</taxon>
    </lineage>
</organism>
<accession>A0A2T3ZR35</accession>